<dbReference type="PANTHER" id="PTHR47718">
    <property type="entry name" value="OS01G0519700 PROTEIN"/>
    <property type="match status" value="1"/>
</dbReference>
<keyword evidence="4" id="KW-1185">Reference proteome</keyword>
<name>A0A803KXV4_CHEQI</name>
<dbReference type="Pfam" id="PF10551">
    <property type="entry name" value="MULE"/>
    <property type="match status" value="1"/>
</dbReference>
<dbReference type="Proteomes" id="UP000596660">
    <property type="component" value="Unplaced"/>
</dbReference>
<evidence type="ECO:0008006" key="5">
    <source>
        <dbReference type="Google" id="ProtNLM"/>
    </source>
</evidence>
<organism evidence="3 4">
    <name type="scientific">Chenopodium quinoa</name>
    <name type="common">Quinoa</name>
    <dbReference type="NCBI Taxonomy" id="63459"/>
    <lineage>
        <taxon>Eukaryota</taxon>
        <taxon>Viridiplantae</taxon>
        <taxon>Streptophyta</taxon>
        <taxon>Embryophyta</taxon>
        <taxon>Tracheophyta</taxon>
        <taxon>Spermatophyta</taxon>
        <taxon>Magnoliopsida</taxon>
        <taxon>eudicotyledons</taxon>
        <taxon>Gunneridae</taxon>
        <taxon>Pentapetalae</taxon>
        <taxon>Caryophyllales</taxon>
        <taxon>Chenopodiaceae</taxon>
        <taxon>Chenopodioideae</taxon>
        <taxon>Atripliceae</taxon>
        <taxon>Chenopodium</taxon>
    </lineage>
</organism>
<dbReference type="Gramene" id="AUR62003863-RA">
    <property type="protein sequence ID" value="AUR62003863-RA:cds"/>
    <property type="gene ID" value="AUR62003863"/>
</dbReference>
<dbReference type="InterPro" id="IPR018289">
    <property type="entry name" value="MULE_transposase_dom"/>
</dbReference>
<accession>A0A803KXV4</accession>
<feature type="domain" description="MULE transposase" evidence="2">
    <location>
        <begin position="284"/>
        <end position="318"/>
    </location>
</feature>
<dbReference type="Pfam" id="PF03101">
    <property type="entry name" value="FAR1"/>
    <property type="match status" value="1"/>
</dbReference>
<reference evidence="3" key="1">
    <citation type="journal article" date="2017" name="Nature">
        <title>The genome of Chenopodium quinoa.</title>
        <authorList>
            <person name="Jarvis D.E."/>
            <person name="Ho Y.S."/>
            <person name="Lightfoot D.J."/>
            <person name="Schmoeckel S.M."/>
            <person name="Li B."/>
            <person name="Borm T.J.A."/>
            <person name="Ohyanagi H."/>
            <person name="Mineta K."/>
            <person name="Michell C.T."/>
            <person name="Saber N."/>
            <person name="Kharbatia N.M."/>
            <person name="Rupper R.R."/>
            <person name="Sharp A.R."/>
            <person name="Dally N."/>
            <person name="Boughton B.A."/>
            <person name="Woo Y.H."/>
            <person name="Gao G."/>
            <person name="Schijlen E.G.W.M."/>
            <person name="Guo X."/>
            <person name="Momin A.A."/>
            <person name="Negrao S."/>
            <person name="Al-Babili S."/>
            <person name="Gehring C."/>
            <person name="Roessner U."/>
            <person name="Jung C."/>
            <person name="Murphy K."/>
            <person name="Arold S.T."/>
            <person name="Gojobori T."/>
            <person name="van der Linden C.G."/>
            <person name="van Loo E.N."/>
            <person name="Jellen E.N."/>
            <person name="Maughan P.J."/>
            <person name="Tester M."/>
        </authorList>
    </citation>
    <scope>NUCLEOTIDE SEQUENCE [LARGE SCALE GENOMIC DNA]</scope>
    <source>
        <strain evidence="3">cv. PI 614886</strain>
    </source>
</reference>
<proteinExistence type="predicted"/>
<dbReference type="PANTHER" id="PTHR47718:SF15">
    <property type="entry name" value="PROTEIN FAR1-RELATED SEQUENCE 5-LIKE"/>
    <property type="match status" value="1"/>
</dbReference>
<reference evidence="3" key="2">
    <citation type="submission" date="2021-03" db="UniProtKB">
        <authorList>
            <consortium name="EnsemblPlants"/>
        </authorList>
    </citation>
    <scope>IDENTIFICATION</scope>
</reference>
<evidence type="ECO:0000259" key="2">
    <source>
        <dbReference type="Pfam" id="PF10551"/>
    </source>
</evidence>
<evidence type="ECO:0000259" key="1">
    <source>
        <dbReference type="Pfam" id="PF03101"/>
    </source>
</evidence>
<evidence type="ECO:0000313" key="4">
    <source>
        <dbReference type="Proteomes" id="UP000596660"/>
    </source>
</evidence>
<sequence>MPKAFRGLEVWEEIGKRLEDFTFEDMQRLSFKDLQTCIDFYKMYAKCMGFGIRRKHTRLRKLDGHPTSQIIWCNREGFREAKHLLRPDRKRKEKPITRCGCTAMINFKWDHLKDSWYVKSFVAEHNHALIPMNQVYFERTFRDVSEADQIYMKSLIDGVKPSITMRNIARNAGGLRGVGFLKKDLYNACEKFKKEEIKDGDTETVLAYLLGKTASDPNFFLRYTRHPKNGIEKMFWCDGISQGDYKAFGSKDHAIRCCSCNKRKNRYLHMGVKTVKKGWWRCYSSTVVTDGDKSMASAIEEVFPKAHHRLCLWHLMRNIKGYTNRRFCNGFMKCVDGARIPAEFEEAWEDLMKAYPKVRDKKWAKDLYSVKSKWAEAFMVGQFYAGIPCQHMFACMKHYGMVKLLAGVILRRWTIRAKLHLSDNYKQLQLKKANDQSSSNGRFAFLSVLSNQLCRMVSTSYDRSISLKDKLAKMILEVEKEKTFPKEKDIIIEQKFVKKKGRGRPKSMFDELEPAEEKTYSLDGHDLDEEGNDIDEAFPNVTDHPTIIKRGGFFDLLIQLMPRTYQPSDVARATDSYEVSIFERMPTIFDWDPNVSY</sequence>
<dbReference type="OMA" id="THENNSE"/>
<feature type="domain" description="FAR1" evidence="1">
    <location>
        <begin position="39"/>
        <end position="130"/>
    </location>
</feature>
<dbReference type="InterPro" id="IPR004330">
    <property type="entry name" value="FAR1_DNA_bnd_dom"/>
</dbReference>
<protein>
    <recommendedName>
        <fullName evidence="5">Protein FAR1-RELATED SEQUENCE</fullName>
    </recommendedName>
</protein>
<dbReference type="AlphaFoldDB" id="A0A803KXV4"/>
<evidence type="ECO:0000313" key="3">
    <source>
        <dbReference type="EnsemblPlants" id="AUR62003863-RA:cds"/>
    </source>
</evidence>
<dbReference type="EnsemblPlants" id="AUR62003863-RA">
    <property type="protein sequence ID" value="AUR62003863-RA:cds"/>
    <property type="gene ID" value="AUR62003863"/>
</dbReference>